<dbReference type="AlphaFoldDB" id="A0A644W7F5"/>
<accession>A0A644W7F5</accession>
<evidence type="ECO:0000256" key="1">
    <source>
        <dbReference type="ARBA" id="ARBA00004651"/>
    </source>
</evidence>
<dbReference type="PANTHER" id="PTHR42920:SF5">
    <property type="entry name" value="EAMA DOMAIN-CONTAINING PROTEIN"/>
    <property type="match status" value="1"/>
</dbReference>
<keyword evidence="4 6" id="KW-1133">Transmembrane helix</keyword>
<proteinExistence type="predicted"/>
<feature type="domain" description="EamA" evidence="7">
    <location>
        <begin position="48"/>
        <end position="177"/>
    </location>
</feature>
<reference evidence="8" key="1">
    <citation type="submission" date="2019-08" db="EMBL/GenBank/DDBJ databases">
        <authorList>
            <person name="Kucharzyk K."/>
            <person name="Murdoch R.W."/>
            <person name="Higgins S."/>
            <person name="Loffler F."/>
        </authorList>
    </citation>
    <scope>NUCLEOTIDE SEQUENCE</scope>
</reference>
<feature type="transmembrane region" description="Helical" evidence="6">
    <location>
        <begin position="45"/>
        <end position="64"/>
    </location>
</feature>
<feature type="transmembrane region" description="Helical" evidence="6">
    <location>
        <begin position="277"/>
        <end position="297"/>
    </location>
</feature>
<feature type="transmembrane region" description="Helical" evidence="6">
    <location>
        <begin position="160"/>
        <end position="178"/>
    </location>
</feature>
<dbReference type="InterPro" id="IPR000620">
    <property type="entry name" value="EamA_dom"/>
</dbReference>
<feature type="transmembrane region" description="Helical" evidence="6">
    <location>
        <begin position="215"/>
        <end position="236"/>
    </location>
</feature>
<name>A0A644W7F5_9ZZZZ</name>
<feature type="transmembrane region" description="Helical" evidence="6">
    <location>
        <begin position="135"/>
        <end position="153"/>
    </location>
</feature>
<comment type="caution">
    <text evidence="8">The sequence shown here is derived from an EMBL/GenBank/DDBJ whole genome shotgun (WGS) entry which is preliminary data.</text>
</comment>
<dbReference type="EMBL" id="VSSQ01000603">
    <property type="protein sequence ID" value="MPL98353.1"/>
    <property type="molecule type" value="Genomic_DNA"/>
</dbReference>
<protein>
    <recommendedName>
        <fullName evidence="7">EamA domain-containing protein</fullName>
    </recommendedName>
</protein>
<evidence type="ECO:0000256" key="5">
    <source>
        <dbReference type="ARBA" id="ARBA00023136"/>
    </source>
</evidence>
<evidence type="ECO:0000256" key="4">
    <source>
        <dbReference type="ARBA" id="ARBA00022989"/>
    </source>
</evidence>
<evidence type="ECO:0000256" key="2">
    <source>
        <dbReference type="ARBA" id="ARBA00022475"/>
    </source>
</evidence>
<evidence type="ECO:0000313" key="8">
    <source>
        <dbReference type="EMBL" id="MPL98353.1"/>
    </source>
</evidence>
<dbReference type="InterPro" id="IPR037185">
    <property type="entry name" value="EmrE-like"/>
</dbReference>
<keyword evidence="3 6" id="KW-0812">Transmembrane</keyword>
<feature type="domain" description="EamA" evidence="7">
    <location>
        <begin position="187"/>
        <end position="319"/>
    </location>
</feature>
<organism evidence="8">
    <name type="scientific">bioreactor metagenome</name>
    <dbReference type="NCBI Taxonomy" id="1076179"/>
    <lineage>
        <taxon>unclassified sequences</taxon>
        <taxon>metagenomes</taxon>
        <taxon>ecological metagenomes</taxon>
    </lineage>
</organism>
<feature type="transmembrane region" description="Helical" evidence="6">
    <location>
        <begin position="106"/>
        <end position="129"/>
    </location>
</feature>
<sequence length="339" mass="36447">MKVNILTKCKRRAKLPYKQNGKVVYSPELFSTGVKNMVLSDGMKIFLADFSLMLTALFWGLGFVAMKDALDSFPTFWLLVLRFSSGAALMAIVFRKRLAGVSFHDLKAGVIIGVFLFLGFSTQTLGLNYTTPGKQAFLTATYVVIVPLLSWVIRRRFPGILSFIASVVCLAGMAMLTLQEGLAVGAGDTLTLVCAVFFACHILAIEHFAAKTDPVILAIIQIFTVGMLSFPFALAFETWPGFNGGSGLWSIAFTVLFCTVFAFAAQNVAQKFTPSTHTAIILSLESLFGALAGIYFVGEIFTARMAAGCALILAAVLLTETGPALAKAFSGRLPAGEKP</sequence>
<keyword evidence="5 6" id="KW-0472">Membrane</keyword>
<dbReference type="InterPro" id="IPR051258">
    <property type="entry name" value="Diverse_Substrate_Transporter"/>
</dbReference>
<dbReference type="GO" id="GO:0005886">
    <property type="term" value="C:plasma membrane"/>
    <property type="evidence" value="ECO:0007669"/>
    <property type="project" value="UniProtKB-SubCell"/>
</dbReference>
<evidence type="ECO:0000256" key="3">
    <source>
        <dbReference type="ARBA" id="ARBA00022692"/>
    </source>
</evidence>
<comment type="subcellular location">
    <subcellularLocation>
        <location evidence="1">Cell membrane</location>
        <topology evidence="1">Multi-pass membrane protein</topology>
    </subcellularLocation>
</comment>
<dbReference type="Pfam" id="PF00892">
    <property type="entry name" value="EamA"/>
    <property type="match status" value="2"/>
</dbReference>
<gene>
    <name evidence="8" type="ORF">SDC9_44557</name>
</gene>
<dbReference type="PANTHER" id="PTHR42920">
    <property type="entry name" value="OS03G0707200 PROTEIN-RELATED"/>
    <property type="match status" value="1"/>
</dbReference>
<evidence type="ECO:0000259" key="7">
    <source>
        <dbReference type="Pfam" id="PF00892"/>
    </source>
</evidence>
<feature type="transmembrane region" description="Helical" evidence="6">
    <location>
        <begin position="248"/>
        <end position="265"/>
    </location>
</feature>
<keyword evidence="2" id="KW-1003">Cell membrane</keyword>
<feature type="transmembrane region" description="Helical" evidence="6">
    <location>
        <begin position="76"/>
        <end position="94"/>
    </location>
</feature>
<evidence type="ECO:0000256" key="6">
    <source>
        <dbReference type="SAM" id="Phobius"/>
    </source>
</evidence>
<feature type="transmembrane region" description="Helical" evidence="6">
    <location>
        <begin position="190"/>
        <end position="208"/>
    </location>
</feature>
<dbReference type="SUPFAM" id="SSF103481">
    <property type="entry name" value="Multidrug resistance efflux transporter EmrE"/>
    <property type="match status" value="2"/>
</dbReference>